<dbReference type="OrthoDB" id="3628931at2"/>
<dbReference type="Proteomes" id="UP000467240">
    <property type="component" value="Unassembled WGS sequence"/>
</dbReference>
<evidence type="ECO:0000313" key="3">
    <source>
        <dbReference type="EMBL" id="KAB1655072.1"/>
    </source>
</evidence>
<evidence type="ECO:0000313" key="4">
    <source>
        <dbReference type="Proteomes" id="UP000467240"/>
    </source>
</evidence>
<feature type="signal peptide" evidence="1">
    <location>
        <begin position="1"/>
        <end position="20"/>
    </location>
</feature>
<proteinExistence type="predicted"/>
<organism evidence="3 4">
    <name type="scientific">Pseudoclavibacter chungangensis</name>
    <dbReference type="NCBI Taxonomy" id="587635"/>
    <lineage>
        <taxon>Bacteria</taxon>
        <taxon>Bacillati</taxon>
        <taxon>Actinomycetota</taxon>
        <taxon>Actinomycetes</taxon>
        <taxon>Micrococcales</taxon>
        <taxon>Microbacteriaceae</taxon>
        <taxon>Pseudoclavibacter</taxon>
    </lineage>
</organism>
<evidence type="ECO:0000259" key="2">
    <source>
        <dbReference type="Pfam" id="PF13845"/>
    </source>
</evidence>
<dbReference type="Pfam" id="PF13845">
    <property type="entry name" value="Septum_form"/>
    <property type="match status" value="1"/>
</dbReference>
<protein>
    <recommendedName>
        <fullName evidence="2">Septum formation-related domain-containing protein</fullName>
    </recommendedName>
</protein>
<keyword evidence="1" id="KW-0732">Signal</keyword>
<sequence length="168" mass="17443">MRSIVAATARSGLAALAVAAASMLVLVGCAPGGEPRPSTPISPESGKPVNLVAISVGDCFDVPPSAPDGQALEYSSCDTPHTYEAYAEHELADGEYPGVDELTTIAKTQCRTAFESFTGGDSHRSAFDFSYIGPSESTWNALDDRELVCILFPLNGQPTTGSARDSGA</sequence>
<dbReference type="InterPro" id="IPR026004">
    <property type="entry name" value="Septum_form"/>
</dbReference>
<feature type="domain" description="Septum formation-related" evidence="2">
    <location>
        <begin position="57"/>
        <end position="152"/>
    </location>
</feature>
<gene>
    <name evidence="3" type="ORF">F8O01_12465</name>
</gene>
<reference evidence="3 4" key="1">
    <citation type="submission" date="2019-09" db="EMBL/GenBank/DDBJ databases">
        <title>Phylogeny of genus Pseudoclavibacter and closely related genus.</title>
        <authorList>
            <person name="Li Y."/>
        </authorList>
    </citation>
    <scope>NUCLEOTIDE SEQUENCE [LARGE SCALE GENOMIC DNA]</scope>
    <source>
        <strain evidence="3 4">DSM 23821</strain>
    </source>
</reference>
<name>A0A7J5BPH4_9MICO</name>
<feature type="chain" id="PRO_5029711875" description="Septum formation-related domain-containing protein" evidence="1">
    <location>
        <begin position="21"/>
        <end position="168"/>
    </location>
</feature>
<dbReference type="EMBL" id="WBJZ01000016">
    <property type="protein sequence ID" value="KAB1655072.1"/>
    <property type="molecule type" value="Genomic_DNA"/>
</dbReference>
<evidence type="ECO:0000256" key="1">
    <source>
        <dbReference type="SAM" id="SignalP"/>
    </source>
</evidence>
<accession>A0A7J5BPH4</accession>
<keyword evidence="4" id="KW-1185">Reference proteome</keyword>
<dbReference type="PROSITE" id="PS51257">
    <property type="entry name" value="PROKAR_LIPOPROTEIN"/>
    <property type="match status" value="1"/>
</dbReference>
<comment type="caution">
    <text evidence="3">The sequence shown here is derived from an EMBL/GenBank/DDBJ whole genome shotgun (WGS) entry which is preliminary data.</text>
</comment>
<dbReference type="AlphaFoldDB" id="A0A7J5BPH4"/>